<name>W2C3W8_9BACT</name>
<organism evidence="2 3">
    <name type="scientific">Tannerella sp. oral taxon BU063 isolate Cell 2</name>
    <dbReference type="NCBI Taxonomy" id="1411148"/>
    <lineage>
        <taxon>Bacteria</taxon>
        <taxon>Pseudomonadati</taxon>
        <taxon>Bacteroidota</taxon>
        <taxon>Bacteroidia</taxon>
        <taxon>Bacteroidales</taxon>
        <taxon>Tannerellaceae</taxon>
        <taxon>Tannerella</taxon>
    </lineage>
</organism>
<feature type="transmembrane region" description="Helical" evidence="1">
    <location>
        <begin position="86"/>
        <end position="105"/>
    </location>
</feature>
<feature type="transmembrane region" description="Helical" evidence="1">
    <location>
        <begin position="30"/>
        <end position="49"/>
    </location>
</feature>
<sequence length="110" mass="12572">MDRTRTWIFMLSGLLVVAGSALYITHWIYAPWLFAVGAAGVTVGYLTDVRRDDLDLRRRRLTRWNVFAGLAMVVSSVFMFRGRMEWVALLLIAALIQLYTSFVPTDKGKK</sequence>
<dbReference type="AlphaFoldDB" id="W2C3W8"/>
<evidence type="ECO:0000313" key="3">
    <source>
        <dbReference type="Proteomes" id="UP000018837"/>
    </source>
</evidence>
<keyword evidence="1" id="KW-1133">Transmembrane helix</keyword>
<proteinExistence type="predicted"/>
<reference evidence="2 3" key="1">
    <citation type="submission" date="2013-11" db="EMBL/GenBank/DDBJ databases">
        <title>Single cell genomics of uncultured Tannerella BU063 (oral taxon 286).</title>
        <authorList>
            <person name="Beall C.J."/>
            <person name="Campbell A.G."/>
            <person name="Griffen A.L."/>
            <person name="Podar M."/>
            <person name="Leys E.J."/>
        </authorList>
    </citation>
    <scope>NUCLEOTIDE SEQUENCE [LARGE SCALE GENOMIC DNA]</scope>
    <source>
        <strain evidence="2">Cell 2</strain>
    </source>
</reference>
<accession>W2C3W8</accession>
<feature type="transmembrane region" description="Helical" evidence="1">
    <location>
        <begin position="7"/>
        <end position="24"/>
    </location>
</feature>
<protein>
    <submittedName>
        <fullName evidence="2">Uncharacterized protein</fullName>
    </submittedName>
</protein>
<keyword evidence="1" id="KW-0472">Membrane</keyword>
<feature type="transmembrane region" description="Helical" evidence="1">
    <location>
        <begin position="61"/>
        <end position="80"/>
    </location>
</feature>
<evidence type="ECO:0000256" key="1">
    <source>
        <dbReference type="SAM" id="Phobius"/>
    </source>
</evidence>
<dbReference type="PATRIC" id="fig|1411148.3.peg.1913"/>
<dbReference type="EMBL" id="AYUF01000491">
    <property type="protein sequence ID" value="ETK01121.1"/>
    <property type="molecule type" value="Genomic_DNA"/>
</dbReference>
<gene>
    <name evidence="2" type="ORF">N425_11655</name>
</gene>
<keyword evidence="1" id="KW-0812">Transmembrane</keyword>
<dbReference type="Proteomes" id="UP000018837">
    <property type="component" value="Unassembled WGS sequence"/>
</dbReference>
<comment type="caution">
    <text evidence="2">The sequence shown here is derived from an EMBL/GenBank/DDBJ whole genome shotgun (WGS) entry which is preliminary data.</text>
</comment>
<evidence type="ECO:0000313" key="2">
    <source>
        <dbReference type="EMBL" id="ETK01121.1"/>
    </source>
</evidence>